<feature type="transmembrane region" description="Helical" evidence="2">
    <location>
        <begin position="300"/>
        <end position="321"/>
    </location>
</feature>
<feature type="compositionally biased region" description="Pro residues" evidence="1">
    <location>
        <begin position="240"/>
        <end position="249"/>
    </location>
</feature>
<organism evidence="5 6">
    <name type="scientific">Saccharothrix lopnurensis</name>
    <dbReference type="NCBI Taxonomy" id="1670621"/>
    <lineage>
        <taxon>Bacteria</taxon>
        <taxon>Bacillati</taxon>
        <taxon>Actinomycetota</taxon>
        <taxon>Actinomycetes</taxon>
        <taxon>Pseudonocardiales</taxon>
        <taxon>Pseudonocardiaceae</taxon>
        <taxon>Saccharothrix</taxon>
    </lineage>
</organism>
<evidence type="ECO:0000259" key="4">
    <source>
        <dbReference type="Pfam" id="PF20611"/>
    </source>
</evidence>
<evidence type="ECO:0000256" key="3">
    <source>
        <dbReference type="SAM" id="SignalP"/>
    </source>
</evidence>
<dbReference type="Proteomes" id="UP001596220">
    <property type="component" value="Unassembled WGS sequence"/>
</dbReference>
<gene>
    <name evidence="5" type="ORF">ACFP3R_10300</name>
</gene>
<feature type="compositionally biased region" description="Low complexity" evidence="1">
    <location>
        <begin position="222"/>
        <end position="239"/>
    </location>
</feature>
<keyword evidence="2" id="KW-0472">Membrane</keyword>
<feature type="chain" id="PRO_5045653751" evidence="3">
    <location>
        <begin position="34"/>
        <end position="332"/>
    </location>
</feature>
<dbReference type="Pfam" id="PF20611">
    <property type="entry name" value="DUF6801"/>
    <property type="match status" value="1"/>
</dbReference>
<name>A0ABW1P2J5_9PSEU</name>
<protein>
    <submittedName>
        <fullName evidence="5">DUF6801 domain-containing protein</fullName>
    </submittedName>
</protein>
<sequence length="332" mass="32552">MSGVRKRLPALRVLGVAAAVLFIGAAGAPPASAALTLHYTCRFPVIFDQPMTATITWNASDSHVVGEATPPVPVTASATIAPFVTQALTFAGATTVEGSAAADAVVTAPEGDIGVTTPLTVPVTPVPASGPMTFTAHGTARSLVFRQPGNARITLGGLALRMVPRNADGDLTAMGEVHAPCRLDAGQDGVLASFRVLPAEGSTARPTTATPRPTPAPGPTAPGGAPTAPGGSAPARVPGPGAPDGPDPGTPGAVPAGIDDRGTPAATGTTGASATAPTTAPSTASAGGTRPTGDPNLSRLLLVAVVVPAVGAVAGGCAWWLRRRRGDGPEVG</sequence>
<feature type="compositionally biased region" description="Low complexity" evidence="1">
    <location>
        <begin position="201"/>
        <end position="211"/>
    </location>
</feature>
<keyword evidence="6" id="KW-1185">Reference proteome</keyword>
<feature type="region of interest" description="Disordered" evidence="1">
    <location>
        <begin position="199"/>
        <end position="292"/>
    </location>
</feature>
<reference evidence="6" key="1">
    <citation type="journal article" date="2019" name="Int. J. Syst. Evol. Microbiol.">
        <title>The Global Catalogue of Microorganisms (GCM) 10K type strain sequencing project: providing services to taxonomists for standard genome sequencing and annotation.</title>
        <authorList>
            <consortium name="The Broad Institute Genomics Platform"/>
            <consortium name="The Broad Institute Genome Sequencing Center for Infectious Disease"/>
            <person name="Wu L."/>
            <person name="Ma J."/>
        </authorList>
    </citation>
    <scope>NUCLEOTIDE SEQUENCE [LARGE SCALE GENOMIC DNA]</scope>
    <source>
        <strain evidence="6">CGMCC 4.7246</strain>
    </source>
</reference>
<dbReference type="InterPro" id="IPR046542">
    <property type="entry name" value="DUF6801"/>
</dbReference>
<evidence type="ECO:0000256" key="1">
    <source>
        <dbReference type="SAM" id="MobiDB-lite"/>
    </source>
</evidence>
<comment type="caution">
    <text evidence="5">The sequence shown here is derived from an EMBL/GenBank/DDBJ whole genome shotgun (WGS) entry which is preliminary data.</text>
</comment>
<feature type="compositionally biased region" description="Low complexity" evidence="1">
    <location>
        <begin position="250"/>
        <end position="289"/>
    </location>
</feature>
<accession>A0ABW1P2J5</accession>
<dbReference type="EMBL" id="JBHSQO010000008">
    <property type="protein sequence ID" value="MFC6089661.1"/>
    <property type="molecule type" value="Genomic_DNA"/>
</dbReference>
<feature type="signal peptide" evidence="3">
    <location>
        <begin position="1"/>
        <end position="33"/>
    </location>
</feature>
<evidence type="ECO:0000256" key="2">
    <source>
        <dbReference type="SAM" id="Phobius"/>
    </source>
</evidence>
<evidence type="ECO:0000313" key="5">
    <source>
        <dbReference type="EMBL" id="MFC6089661.1"/>
    </source>
</evidence>
<proteinExistence type="predicted"/>
<feature type="domain" description="DUF6801" evidence="4">
    <location>
        <begin position="39"/>
        <end position="192"/>
    </location>
</feature>
<keyword evidence="3" id="KW-0732">Signal</keyword>
<keyword evidence="2" id="KW-0812">Transmembrane</keyword>
<dbReference type="RefSeq" id="WP_380635003.1">
    <property type="nucleotide sequence ID" value="NZ_JBHSQO010000008.1"/>
</dbReference>
<keyword evidence="2" id="KW-1133">Transmembrane helix</keyword>
<evidence type="ECO:0000313" key="6">
    <source>
        <dbReference type="Proteomes" id="UP001596220"/>
    </source>
</evidence>